<sequence length="396" mass="45833">MKKKVLFMLSSMNIGGVEKSFLSLLSVIPKDKYDITLLLLEKKGGFLENIPDWVNVVEATWFTTIKDIILQPPHKTLKDYFNNKQYVKMLSFLNKYLISKKTSDRNIYYHHIFKDVPKDFTLYDVAIAYQGPTDIIDYYIANRVTAKKKVSWVHFDVSKHQINTKLYKKLHKKFDKIFVVSEEAKKRLIEKLPQDVNKTEVFKNILSSSVINNMSLAEVDFDNSFIGKKILTVGRLSIEKGQDMAIKVLSKLIENGYNVRWYCIGEGEDRKGYEELIHKLGLESNFILLGAKQNPYPYVANADLYVQTSRHEGFCLTLAEARCLHKPIVTTNFTGAYEQITDNYDGLIVKFDQDELFEKITYLIDNPGKSEDFSRNLLNEIVDTTSEIDKLYQYIG</sequence>
<dbReference type="PANTHER" id="PTHR12526">
    <property type="entry name" value="GLYCOSYLTRANSFERASE"/>
    <property type="match status" value="1"/>
</dbReference>
<dbReference type="InterPro" id="IPR001296">
    <property type="entry name" value="Glyco_trans_1"/>
</dbReference>
<evidence type="ECO:0000313" key="2">
    <source>
        <dbReference type="EMBL" id="UPM54162.1"/>
    </source>
</evidence>
<keyword evidence="3" id="KW-1185">Reference proteome</keyword>
<dbReference type="PANTHER" id="PTHR12526:SF630">
    <property type="entry name" value="GLYCOSYLTRANSFERASE"/>
    <property type="match status" value="1"/>
</dbReference>
<gene>
    <name evidence="2" type="ORF">MY490_20870</name>
</gene>
<dbReference type="Proteomes" id="UP000830639">
    <property type="component" value="Chromosome"/>
</dbReference>
<dbReference type="Gene3D" id="3.40.50.2000">
    <property type="entry name" value="Glycogen Phosphorylase B"/>
    <property type="match status" value="2"/>
</dbReference>
<dbReference type="Pfam" id="PF00534">
    <property type="entry name" value="Glycos_transf_1"/>
    <property type="match status" value="1"/>
</dbReference>
<feature type="domain" description="Glycosyl transferase family 1" evidence="1">
    <location>
        <begin position="228"/>
        <end position="376"/>
    </location>
</feature>
<accession>A0ABY4JJY5</accession>
<proteinExistence type="predicted"/>
<organism evidence="2 3">
    <name type="scientific">Gottfriedia acidiceleris</name>
    <dbReference type="NCBI Taxonomy" id="371036"/>
    <lineage>
        <taxon>Bacteria</taxon>
        <taxon>Bacillati</taxon>
        <taxon>Bacillota</taxon>
        <taxon>Bacilli</taxon>
        <taxon>Bacillales</taxon>
        <taxon>Bacillaceae</taxon>
        <taxon>Gottfriedia</taxon>
    </lineage>
</organism>
<protein>
    <submittedName>
        <fullName evidence="2">Glycosyltransferase</fullName>
    </submittedName>
</protein>
<dbReference type="CDD" id="cd03811">
    <property type="entry name" value="GT4_GT28_WabH-like"/>
    <property type="match status" value="1"/>
</dbReference>
<dbReference type="EMBL" id="CP096034">
    <property type="protein sequence ID" value="UPM54162.1"/>
    <property type="molecule type" value="Genomic_DNA"/>
</dbReference>
<dbReference type="RefSeq" id="WP_248267364.1">
    <property type="nucleotide sequence ID" value="NZ_CP096034.1"/>
</dbReference>
<name>A0ABY4JJY5_9BACI</name>
<dbReference type="SUPFAM" id="SSF53756">
    <property type="entry name" value="UDP-Glycosyltransferase/glycogen phosphorylase"/>
    <property type="match status" value="1"/>
</dbReference>
<reference evidence="2 3" key="1">
    <citation type="submission" date="2022-04" db="EMBL/GenBank/DDBJ databases">
        <title>Mechanism of arsenic methylation and mitigation arsenic toxicity by Bacillus sp. LH14 from an Arsenic-Contaminated Paddy Soil.</title>
        <authorList>
            <person name="Wang D."/>
        </authorList>
    </citation>
    <scope>NUCLEOTIDE SEQUENCE [LARGE SCALE GENOMIC DNA]</scope>
    <source>
        <strain evidence="2 3">LH14</strain>
    </source>
</reference>
<evidence type="ECO:0000259" key="1">
    <source>
        <dbReference type="Pfam" id="PF00534"/>
    </source>
</evidence>
<evidence type="ECO:0000313" key="3">
    <source>
        <dbReference type="Proteomes" id="UP000830639"/>
    </source>
</evidence>